<reference evidence="2 3" key="1">
    <citation type="journal article" date="2018" name="Sci. Rep.">
        <title>Comparative genomics provides insights into the lifestyle and reveals functional heterogeneity of dark septate endophytic fungi.</title>
        <authorList>
            <person name="Knapp D.G."/>
            <person name="Nemeth J.B."/>
            <person name="Barry K."/>
            <person name="Hainaut M."/>
            <person name="Henrissat B."/>
            <person name="Johnson J."/>
            <person name="Kuo A."/>
            <person name="Lim J.H.P."/>
            <person name="Lipzen A."/>
            <person name="Nolan M."/>
            <person name="Ohm R.A."/>
            <person name="Tamas L."/>
            <person name="Grigoriev I.V."/>
            <person name="Spatafora J.W."/>
            <person name="Nagy L.G."/>
            <person name="Kovacs G.M."/>
        </authorList>
    </citation>
    <scope>NUCLEOTIDE SEQUENCE [LARGE SCALE GENOMIC DNA]</scope>
    <source>
        <strain evidence="2 3">DSE2036</strain>
    </source>
</reference>
<dbReference type="CDD" id="cd08586">
    <property type="entry name" value="PI-PLCc_BcPLC_like"/>
    <property type="match status" value="1"/>
</dbReference>
<keyword evidence="3" id="KW-1185">Reference proteome</keyword>
<dbReference type="STRING" id="97972.A0A2V1DH07"/>
<dbReference type="InterPro" id="IPR051057">
    <property type="entry name" value="PI-PLC_domain"/>
</dbReference>
<dbReference type="InterPro" id="IPR017946">
    <property type="entry name" value="PLC-like_Pdiesterase_TIM-brl"/>
</dbReference>
<gene>
    <name evidence="2" type="ORF">DM02DRAFT_617237</name>
</gene>
<dbReference type="Pfam" id="PF00388">
    <property type="entry name" value="PI-PLC-X"/>
    <property type="match status" value="1"/>
</dbReference>
<organism evidence="2 3">
    <name type="scientific">Periconia macrospinosa</name>
    <dbReference type="NCBI Taxonomy" id="97972"/>
    <lineage>
        <taxon>Eukaryota</taxon>
        <taxon>Fungi</taxon>
        <taxon>Dikarya</taxon>
        <taxon>Ascomycota</taxon>
        <taxon>Pezizomycotina</taxon>
        <taxon>Dothideomycetes</taxon>
        <taxon>Pleosporomycetidae</taxon>
        <taxon>Pleosporales</taxon>
        <taxon>Massarineae</taxon>
        <taxon>Periconiaceae</taxon>
        <taxon>Periconia</taxon>
    </lineage>
</organism>
<dbReference type="GO" id="GO:0008081">
    <property type="term" value="F:phosphoric diester hydrolase activity"/>
    <property type="evidence" value="ECO:0007669"/>
    <property type="project" value="InterPro"/>
</dbReference>
<evidence type="ECO:0000313" key="3">
    <source>
        <dbReference type="Proteomes" id="UP000244855"/>
    </source>
</evidence>
<dbReference type="Proteomes" id="UP000244855">
    <property type="component" value="Unassembled WGS sequence"/>
</dbReference>
<dbReference type="PANTHER" id="PTHR13593">
    <property type="match status" value="1"/>
</dbReference>
<dbReference type="AlphaFoldDB" id="A0A2V1DH07"/>
<dbReference type="GO" id="GO:0006629">
    <property type="term" value="P:lipid metabolic process"/>
    <property type="evidence" value="ECO:0007669"/>
    <property type="project" value="InterPro"/>
</dbReference>
<dbReference type="EMBL" id="KZ805465">
    <property type="protein sequence ID" value="PVH96404.1"/>
    <property type="molecule type" value="Genomic_DNA"/>
</dbReference>
<protein>
    <submittedName>
        <fullName evidence="2">1-phosphatidylinositol phosphodiesterase</fullName>
    </submittedName>
</protein>
<dbReference type="SMART" id="SM00148">
    <property type="entry name" value="PLCXc"/>
    <property type="match status" value="1"/>
</dbReference>
<dbReference type="PROSITE" id="PS50007">
    <property type="entry name" value="PIPLC_X_DOMAIN"/>
    <property type="match status" value="1"/>
</dbReference>
<evidence type="ECO:0000259" key="1">
    <source>
        <dbReference type="SMART" id="SM00148"/>
    </source>
</evidence>
<sequence>MAIALTIRNLTPVLFTIKGLETFEDPNAVKYNSASFIFKTKTTAISAPTAPELGDHAESFNHESLNVELKPFESFTLRAKNATASEKKRFFRNMVMRITIECAFGQRHRIDFNPSYTHKASKRFTNLTSDPSQSYTGLYHPTKPVPHLVVHTNHLQNYARWMKALPSNLPLSAISLPGTHNSHTHYRALPSVRCQISSVEVQLEHGIRFLDIRVQPSHASDSRKKDLFLVHGAFPISLTGVKYFEPVLETCYSFLTENPSETILISLKREGVGSATDQHLAEILDQHYIRPNPSRWYTGTRIPYLGDVRGKLVLIRRYDIQKPTTPVSISSATSLSSLPACGLDATAWPHNSTHALHGPFCVQDFCEVQHPSSIPLKLQFANEHLVRSSQTTAFIPGVNTDSKNPVPPGPLYLNFLSGSNFWNKGTWPEKIAKVVNRGFEEWICTGHALDNSDVTMGKLDMSNAIDLEDVDGIAGVRGKAKCGDGGTGIVIMDNVGEGEDWDLIALIIGLNMGVLMVMQEVGKSV</sequence>
<accession>A0A2V1DH07</accession>
<name>A0A2V1DH07_9PLEO</name>
<dbReference type="Gene3D" id="3.20.20.190">
    <property type="entry name" value="Phosphatidylinositol (PI) phosphodiesterase"/>
    <property type="match status" value="1"/>
</dbReference>
<dbReference type="InterPro" id="IPR000909">
    <property type="entry name" value="PLipase_C_PInositol-sp_X_dom"/>
</dbReference>
<evidence type="ECO:0000313" key="2">
    <source>
        <dbReference type="EMBL" id="PVH96404.1"/>
    </source>
</evidence>
<dbReference type="PANTHER" id="PTHR13593:SF113">
    <property type="entry name" value="SI:DKEY-266F7.9"/>
    <property type="match status" value="1"/>
</dbReference>
<feature type="domain" description="Phosphatidylinositol-specific phospholipase C X" evidence="1">
    <location>
        <begin position="168"/>
        <end position="317"/>
    </location>
</feature>
<dbReference type="OrthoDB" id="1046782at2759"/>
<dbReference type="SUPFAM" id="SSF51695">
    <property type="entry name" value="PLC-like phosphodiesterases"/>
    <property type="match status" value="1"/>
</dbReference>
<proteinExistence type="predicted"/>